<dbReference type="Gene3D" id="3.10.20.740">
    <property type="match status" value="1"/>
</dbReference>
<protein>
    <submittedName>
        <fullName evidence="1">(2Fe-2S)-binding protein</fullName>
    </submittedName>
</protein>
<name>A0A0C1ZKE3_9VIBR</name>
<dbReference type="PATRIC" id="fig|1229493.5.peg.638"/>
<dbReference type="SUPFAM" id="SSF54292">
    <property type="entry name" value="2Fe-2S ferredoxin-like"/>
    <property type="match status" value="1"/>
</dbReference>
<organism evidence="1 2">
    <name type="scientific">Vibrio owensii CAIM 1854 = LMG 25443</name>
    <dbReference type="NCBI Taxonomy" id="1229493"/>
    <lineage>
        <taxon>Bacteria</taxon>
        <taxon>Pseudomonadati</taxon>
        <taxon>Pseudomonadota</taxon>
        <taxon>Gammaproteobacteria</taxon>
        <taxon>Vibrionales</taxon>
        <taxon>Vibrionaceae</taxon>
        <taxon>Vibrio</taxon>
    </lineage>
</organism>
<evidence type="ECO:0000313" key="2">
    <source>
        <dbReference type="Proteomes" id="UP000031586"/>
    </source>
</evidence>
<proteinExistence type="predicted"/>
<gene>
    <name evidence="1" type="ORF">H735_07750</name>
</gene>
<sequence>MFTFKPAIIEIDHHQITLSPDDQNLVEVARKVKVNIAAPCLKNKRKHGCCHVCKVEVDGEPRYACKVKPKSGMKVVVRRPDLDAARKEAVKAYKQQIKTGETTPCQCG</sequence>
<accession>A0A0C1ZKE3</accession>
<dbReference type="AlphaFoldDB" id="A0A0C1ZKE3"/>
<reference evidence="1 2" key="1">
    <citation type="submission" date="2014-07" db="EMBL/GenBank/DDBJ databases">
        <title>Unique and conserved regions in Vibrio harveyi and related species in comparison with the shrimp pathogen Vibrio harveyi CAIM 1792.</title>
        <authorList>
            <person name="Espinoza-Valles I."/>
            <person name="Vora G."/>
            <person name="Leekitcharoenphon P."/>
            <person name="Ussery D."/>
            <person name="Hoj L."/>
            <person name="Gomez-Gil B."/>
        </authorList>
    </citation>
    <scope>NUCLEOTIDE SEQUENCE [LARGE SCALE GENOMIC DNA]</scope>
    <source>
        <strain evidence="2">CAIM 1854 / LMG 25443</strain>
    </source>
</reference>
<dbReference type="GO" id="GO:0051536">
    <property type="term" value="F:iron-sulfur cluster binding"/>
    <property type="evidence" value="ECO:0007669"/>
    <property type="project" value="InterPro"/>
</dbReference>
<evidence type="ECO:0000313" key="1">
    <source>
        <dbReference type="EMBL" id="KIF53641.1"/>
    </source>
</evidence>
<dbReference type="InterPro" id="IPR036010">
    <property type="entry name" value="2Fe-2S_ferredoxin-like_sf"/>
</dbReference>
<dbReference type="Pfam" id="PF13510">
    <property type="entry name" value="Fer2_4"/>
    <property type="match status" value="1"/>
</dbReference>
<comment type="caution">
    <text evidence="1">The sequence shown here is derived from an EMBL/GenBank/DDBJ whole genome shotgun (WGS) entry which is preliminary data.</text>
</comment>
<dbReference type="RefSeq" id="WP_005434274.1">
    <property type="nucleotide sequence ID" value="NZ_BAOH01000024.1"/>
</dbReference>
<dbReference type="Proteomes" id="UP000031586">
    <property type="component" value="Unassembled WGS sequence"/>
</dbReference>
<dbReference type="EMBL" id="JPRD01000013">
    <property type="protein sequence ID" value="KIF53641.1"/>
    <property type="molecule type" value="Genomic_DNA"/>
</dbReference>